<dbReference type="EMBL" id="JAYKXN010000008">
    <property type="protein sequence ID" value="KAK7263476.1"/>
    <property type="molecule type" value="Genomic_DNA"/>
</dbReference>
<comment type="caution">
    <text evidence="2">The sequence shown here is derived from an EMBL/GenBank/DDBJ whole genome shotgun (WGS) entry which is preliminary data.</text>
</comment>
<evidence type="ECO:0000313" key="2">
    <source>
        <dbReference type="EMBL" id="KAK7263476.1"/>
    </source>
</evidence>
<keyword evidence="3" id="KW-1185">Reference proteome</keyword>
<protein>
    <recommendedName>
        <fullName evidence="4">Cyclotide</fullName>
    </recommendedName>
</protein>
<evidence type="ECO:0000313" key="3">
    <source>
        <dbReference type="Proteomes" id="UP001359559"/>
    </source>
</evidence>
<dbReference type="Proteomes" id="UP001359559">
    <property type="component" value="Unassembled WGS sequence"/>
</dbReference>
<name>A0AAN9EVT0_CLITE</name>
<feature type="signal peptide" evidence="1">
    <location>
        <begin position="1"/>
        <end position="20"/>
    </location>
</feature>
<evidence type="ECO:0000256" key="1">
    <source>
        <dbReference type="SAM" id="SignalP"/>
    </source>
</evidence>
<organism evidence="2 3">
    <name type="scientific">Clitoria ternatea</name>
    <name type="common">Butterfly pea</name>
    <dbReference type="NCBI Taxonomy" id="43366"/>
    <lineage>
        <taxon>Eukaryota</taxon>
        <taxon>Viridiplantae</taxon>
        <taxon>Streptophyta</taxon>
        <taxon>Embryophyta</taxon>
        <taxon>Tracheophyta</taxon>
        <taxon>Spermatophyta</taxon>
        <taxon>Magnoliopsida</taxon>
        <taxon>eudicotyledons</taxon>
        <taxon>Gunneridae</taxon>
        <taxon>Pentapetalae</taxon>
        <taxon>rosids</taxon>
        <taxon>fabids</taxon>
        <taxon>Fabales</taxon>
        <taxon>Fabaceae</taxon>
        <taxon>Papilionoideae</taxon>
        <taxon>50 kb inversion clade</taxon>
        <taxon>NPAAA clade</taxon>
        <taxon>indigoferoid/millettioid clade</taxon>
        <taxon>Phaseoleae</taxon>
        <taxon>Clitoria</taxon>
    </lineage>
</organism>
<evidence type="ECO:0008006" key="4">
    <source>
        <dbReference type="Google" id="ProtNLM"/>
    </source>
</evidence>
<gene>
    <name evidence="2" type="ORF">RJT34_31067</name>
</gene>
<proteinExistence type="predicted"/>
<accession>A0AAN9EVT0</accession>
<reference evidence="2 3" key="1">
    <citation type="submission" date="2024-01" db="EMBL/GenBank/DDBJ databases">
        <title>The genomes of 5 underutilized Papilionoideae crops provide insights into root nodulation and disease resistance.</title>
        <authorList>
            <person name="Yuan L."/>
        </authorList>
    </citation>
    <scope>NUCLEOTIDE SEQUENCE [LARGE SCALE GENOMIC DNA]</scope>
    <source>
        <strain evidence="2">LY-2023</strain>
        <tissue evidence="2">Leaf</tissue>
    </source>
</reference>
<feature type="chain" id="PRO_5042992476" description="Cyclotide" evidence="1">
    <location>
        <begin position="21"/>
        <end position="118"/>
    </location>
</feature>
<sequence length="118" mass="13397">MKGVSCAFVLSFIFLCETHCQYSSVDAFWRKVGYDLIYESTARGHNEDTWKKHLDEVVLKLADMKKAAFEFYTTVFGRIKKNMVFVGRGMSVASIPQLLGMPDCYLKGNKRELLGIGV</sequence>
<dbReference type="AlphaFoldDB" id="A0AAN9EVT0"/>
<keyword evidence="1" id="KW-0732">Signal</keyword>